<dbReference type="InterPro" id="IPR039749">
    <property type="entry name" value="NUB1"/>
</dbReference>
<feature type="compositionally biased region" description="Gly residues" evidence="2">
    <location>
        <begin position="307"/>
        <end position="330"/>
    </location>
</feature>
<dbReference type="VEuPathDB" id="CryptoDB:Cvel_27640"/>
<dbReference type="Pfam" id="PF00240">
    <property type="entry name" value="ubiquitin"/>
    <property type="match status" value="1"/>
</dbReference>
<dbReference type="SUPFAM" id="SSF54236">
    <property type="entry name" value="Ubiquitin-like"/>
    <property type="match status" value="1"/>
</dbReference>
<evidence type="ECO:0000256" key="1">
    <source>
        <dbReference type="SAM" id="Coils"/>
    </source>
</evidence>
<feature type="compositionally biased region" description="Basic and acidic residues" evidence="2">
    <location>
        <begin position="290"/>
        <end position="305"/>
    </location>
</feature>
<evidence type="ECO:0000256" key="2">
    <source>
        <dbReference type="SAM" id="MobiDB-lite"/>
    </source>
</evidence>
<dbReference type="GO" id="GO:2000058">
    <property type="term" value="P:regulation of ubiquitin-dependent protein catabolic process"/>
    <property type="evidence" value="ECO:0007669"/>
    <property type="project" value="TreeGrafter"/>
</dbReference>
<name>A0A0G4HHC2_9ALVE</name>
<dbReference type="PANTHER" id="PTHR12948">
    <property type="entry name" value="NEDD8 ULTIMATE BUSTER-1 BS4 PROTEIN"/>
    <property type="match status" value="1"/>
</dbReference>
<feature type="compositionally biased region" description="Gly residues" evidence="2">
    <location>
        <begin position="690"/>
        <end position="706"/>
    </location>
</feature>
<feature type="compositionally biased region" description="Acidic residues" evidence="2">
    <location>
        <begin position="736"/>
        <end position="749"/>
    </location>
</feature>
<keyword evidence="1" id="KW-0175">Coiled coil</keyword>
<dbReference type="InterPro" id="IPR000626">
    <property type="entry name" value="Ubiquitin-like_dom"/>
</dbReference>
<dbReference type="EMBL" id="CDMZ01002712">
    <property type="protein sequence ID" value="CEM43547.1"/>
    <property type="molecule type" value="Genomic_DNA"/>
</dbReference>
<feature type="compositionally biased region" description="Gly residues" evidence="2">
    <location>
        <begin position="713"/>
        <end position="735"/>
    </location>
</feature>
<feature type="region of interest" description="Disordered" evidence="2">
    <location>
        <begin position="663"/>
        <end position="758"/>
    </location>
</feature>
<feature type="region of interest" description="Disordered" evidence="2">
    <location>
        <begin position="809"/>
        <end position="832"/>
    </location>
</feature>
<feature type="compositionally biased region" description="Basic and acidic residues" evidence="2">
    <location>
        <begin position="349"/>
        <end position="363"/>
    </location>
</feature>
<feature type="compositionally biased region" description="Low complexity" evidence="2">
    <location>
        <begin position="663"/>
        <end position="682"/>
    </location>
</feature>
<organism evidence="4">
    <name type="scientific">Chromera velia CCMP2878</name>
    <dbReference type="NCBI Taxonomy" id="1169474"/>
    <lineage>
        <taxon>Eukaryota</taxon>
        <taxon>Sar</taxon>
        <taxon>Alveolata</taxon>
        <taxon>Colpodellida</taxon>
        <taxon>Chromeraceae</taxon>
        <taxon>Chromera</taxon>
    </lineage>
</organism>
<dbReference type="SMART" id="SM00213">
    <property type="entry name" value="UBQ"/>
    <property type="match status" value="1"/>
</dbReference>
<feature type="coiled-coil region" evidence="1">
    <location>
        <begin position="410"/>
        <end position="437"/>
    </location>
</feature>
<feature type="domain" description="Ubiquitin-like" evidence="3">
    <location>
        <begin position="1"/>
        <end position="81"/>
    </location>
</feature>
<protein>
    <recommendedName>
        <fullName evidence="3">Ubiquitin-like domain-containing protein</fullName>
    </recommendedName>
</protein>
<evidence type="ECO:0000313" key="4">
    <source>
        <dbReference type="EMBL" id="CEM43547.1"/>
    </source>
</evidence>
<dbReference type="PANTHER" id="PTHR12948:SF3">
    <property type="entry name" value="NEDD8 ULTIMATE BUSTER 1"/>
    <property type="match status" value="1"/>
</dbReference>
<feature type="compositionally biased region" description="Low complexity" evidence="2">
    <location>
        <begin position="223"/>
        <end position="234"/>
    </location>
</feature>
<reference evidence="4" key="1">
    <citation type="submission" date="2014-11" db="EMBL/GenBank/DDBJ databases">
        <authorList>
            <person name="Otto D Thomas"/>
            <person name="Naeem Raeece"/>
        </authorList>
    </citation>
    <scope>NUCLEOTIDE SEQUENCE</scope>
</reference>
<sequence>MKASVRVTGAAYTGVVEIDLSSTLKQFKETLSSLSQGIPPSKMKLLLGGKILKSNMDSSVLSSLNFKNESKVIFMVEGDSAAARPSSSGGAAAAAAAGTGAAAEGVKGLSVLRRLEQAYASDRERDKRAEELAALAEKLAGRTDGGLSSMQQYHFTLANQSGEEVTLPDADRKALVKALSLHDKARRMLNRAEKLLRRSSGLMTDNMGVDTGEIEGGPAPGTAAVSAEGGDAAASGGGGVVRRAPSVAGDGEGGRAMKRLNSGQAGTSASASAEGGASSGAAEEGGGGAGKEDESMGVEGGDRGDVGVPGGHEGEGGETVMGTGGEGEAAGSGDVPPEGGDGGEMSESTARKEREKQKAKDLKQAKESFEMSVQLLLIAEDSLKKVNPKFLEGIDNDARLKIDLAWALFKAERIEDLPKAEDALEEAEAKCERVFGKDFERAKRVRGSFCAEKALLVRTLLLRGAAAVVKRESDEATRLLERCASLCSEFDVDLELVSSLMMMGFDERDARRAVRAICSTEAGRFNTRDGQVQSCLEFLNWMETETQLAAEREIVRRGRERRARRLGRTRGGALVDVDLVDRLMCLGTYTEKQAAKALKETTNDFNRALDLLQAEASRAATREQLEATMVSIGFTPEAARLAVRDSDRSIDQVYERMSALQASSGAGAPGAGLPELPGTGAATAGVQPGAEGGGNAAAAAAGGGRGEPTMGVAQGGTQGGVNGGGAGAVQGGADDGSGDDEGEEEDPHEADEREGRLYDAEFENAVEREFGDHEEEEQREDEDLFGYLDAEIEEEKEQLARLLSLLEEQKREQGAAASSASGATLKIGKPPQ</sequence>
<feature type="compositionally biased region" description="Low complexity" evidence="2">
    <location>
        <begin position="262"/>
        <end position="282"/>
    </location>
</feature>
<evidence type="ECO:0000259" key="3">
    <source>
        <dbReference type="PROSITE" id="PS50053"/>
    </source>
</evidence>
<gene>
    <name evidence="4" type="ORF">Cvel_27640</name>
</gene>
<dbReference type="PROSITE" id="PS50053">
    <property type="entry name" value="UBIQUITIN_2"/>
    <property type="match status" value="1"/>
</dbReference>
<dbReference type="AlphaFoldDB" id="A0A0G4HHC2"/>
<dbReference type="Gene3D" id="3.10.20.90">
    <property type="entry name" value="Phosphatidylinositol 3-kinase Catalytic Subunit, Chain A, domain 1"/>
    <property type="match status" value="1"/>
</dbReference>
<proteinExistence type="predicted"/>
<dbReference type="InterPro" id="IPR029071">
    <property type="entry name" value="Ubiquitin-like_domsf"/>
</dbReference>
<feature type="region of interest" description="Disordered" evidence="2">
    <location>
        <begin position="211"/>
        <end position="363"/>
    </location>
</feature>
<accession>A0A0G4HHC2</accession>
<feature type="compositionally biased region" description="Low complexity" evidence="2">
    <location>
        <begin position="814"/>
        <end position="823"/>
    </location>
</feature>